<name>A0A0U1RRA4_HUMAN</name>
<feature type="non-terminal residue" evidence="1">
    <location>
        <position position="1"/>
    </location>
</feature>
<dbReference type="HGNC" id="HGNC:3600">
    <property type="gene designation" value="FBLN1"/>
</dbReference>
<keyword evidence="2" id="KW-1185">Reference proteome</keyword>
<protein>
    <submittedName>
        <fullName evidence="1">Fibulin 1</fullName>
    </submittedName>
</protein>
<gene>
    <name evidence="1" type="primary">FBLN1</name>
</gene>
<organism evidence="1 2">
    <name type="scientific">Homo sapiens</name>
    <name type="common">Human</name>
    <dbReference type="NCBI Taxonomy" id="9606"/>
    <lineage>
        <taxon>Eukaryota</taxon>
        <taxon>Metazoa</taxon>
        <taxon>Chordata</taxon>
        <taxon>Craniata</taxon>
        <taxon>Vertebrata</taxon>
        <taxon>Euteleostomi</taxon>
        <taxon>Mammalia</taxon>
        <taxon>Eutheria</taxon>
        <taxon>Euarchontoglires</taxon>
        <taxon>Primates</taxon>
        <taxon>Haplorrhini</taxon>
        <taxon>Catarrhini</taxon>
        <taxon>Hominidae</taxon>
        <taxon>Homo</taxon>
    </lineage>
</organism>
<dbReference type="Ensembl" id="ENST00000460300.2">
    <property type="protein sequence ID" value="ENSP00000489422.1"/>
    <property type="gene ID" value="ENSG00000077942.20"/>
</dbReference>
<evidence type="ECO:0007829" key="4">
    <source>
        <dbReference type="ProteomicsDB" id="A0A0U1RRA4"/>
    </source>
</evidence>
<sequence>DITEGNLRDSFDIIKRYMDGMTVAPLLNCHILKDLQSWEMKTVASAILDSDLYSEHFQSS</sequence>
<dbReference type="EMBL" id="AL021391">
    <property type="status" value="NOT_ANNOTATED_CDS"/>
    <property type="molecule type" value="Genomic_DNA"/>
</dbReference>
<dbReference type="VEuPathDB" id="HostDB:ENSG00000077942"/>
<dbReference type="OrthoDB" id="4062651at2759"/>
<proteinExistence type="evidence at protein level"/>
<dbReference type="AlphaFoldDB" id="A0A0U1RRA4"/>
<dbReference type="Antibodypedia" id="886">
    <property type="antibodies" value="331 antibodies from 35 providers"/>
</dbReference>
<dbReference type="SMR" id="A0A0U1RRA4"/>
<dbReference type="Proteomes" id="UP000005640">
    <property type="component" value="Chromosome 22"/>
</dbReference>
<dbReference type="EMBL" id="Z95331">
    <property type="status" value="NOT_ANNOTATED_CDS"/>
    <property type="molecule type" value="Genomic_DNA"/>
</dbReference>
<reference evidence="1 2" key="2">
    <citation type="journal article" date="2004" name="Nature">
        <title>Finishing the euchromatic sequence of the human genome.</title>
        <authorList>
            <consortium name="International Human Genome Sequencing Consortium"/>
        </authorList>
    </citation>
    <scope>NUCLEOTIDE SEQUENCE [LARGE SCALE GENOMIC DNA]</scope>
</reference>
<dbReference type="EMBL" id="Z98047">
    <property type="status" value="NOT_ANNOTATED_CDS"/>
    <property type="molecule type" value="Genomic_DNA"/>
</dbReference>
<evidence type="ECO:0000313" key="1">
    <source>
        <dbReference type="Ensembl" id="ENSP00000489422.1"/>
    </source>
</evidence>
<reference evidence="1 2" key="1">
    <citation type="journal article" date="2001" name="Nature">
        <title>Initial sequencing and analysis of the human genome.</title>
        <authorList>
            <consortium name="International Human Genome Sequencing Consortium"/>
            <person name="Lander E.S."/>
            <person name="Linton L.M."/>
            <person name="Birren B."/>
            <person name="Nusbaum C."/>
            <person name="Zody M.C."/>
            <person name="Baldwin J."/>
            <person name="Devon K."/>
            <person name="Dewar K."/>
            <person name="Doyle M."/>
            <person name="FitzHugh W."/>
            <person name="Funke R."/>
            <person name="Gage D."/>
            <person name="Harris K."/>
            <person name="Heaford A."/>
            <person name="Howland J."/>
            <person name="Kann L."/>
            <person name="Lehoczky J."/>
            <person name="LeVine R."/>
            <person name="McEwan P."/>
            <person name="McKernan K."/>
            <person name="Meldrim J."/>
            <person name="Mesirov J.P."/>
            <person name="Miranda C."/>
            <person name="Morris W."/>
            <person name="Naylor J."/>
            <person name="Raymond C."/>
            <person name="Rosetti M."/>
            <person name="Santos R."/>
            <person name="Sheridan A."/>
            <person name="Sougnez C."/>
            <person name="Stange-Thomann N."/>
            <person name="Stojanovic N."/>
            <person name="Subramanian A."/>
            <person name="Wyman D."/>
            <person name="Rogers J."/>
            <person name="Sulston J."/>
            <person name="Ainscough R."/>
            <person name="Beck S."/>
            <person name="Bentley D."/>
            <person name="Burton J."/>
            <person name="Clee C."/>
            <person name="Carter N."/>
            <person name="Coulson A."/>
            <person name="Deadman R."/>
            <person name="Deloukas P."/>
            <person name="Dunham A."/>
            <person name="Dunham I."/>
            <person name="Durbin R."/>
            <person name="French L."/>
            <person name="Grafham D."/>
            <person name="Gregory S."/>
            <person name="Hubbard T."/>
            <person name="Humphray S."/>
            <person name="Hunt A."/>
            <person name="Jones M."/>
            <person name="Lloyd C."/>
            <person name="McMurray A."/>
            <person name="Matthews L."/>
            <person name="Mercer S."/>
            <person name="Milne S."/>
            <person name="Mullikin J.C."/>
            <person name="Mungall A."/>
            <person name="Plumb R."/>
            <person name="Ross M."/>
            <person name="Shownkeen R."/>
            <person name="Sims S."/>
            <person name="Waterston R.H."/>
            <person name="Wilson R.K."/>
            <person name="Hillier L.W."/>
            <person name="McPherson J.D."/>
            <person name="Marra M.A."/>
            <person name="Mardis E.R."/>
            <person name="Fulton L.A."/>
            <person name="Chinwalla A.T."/>
            <person name="Pepin K.H."/>
            <person name="Gish W.R."/>
            <person name="Chissoe S.L."/>
            <person name="Wendl M.C."/>
            <person name="Delehaunty K.D."/>
            <person name="Miner T.L."/>
            <person name="Delehaunty A."/>
            <person name="Kramer J.B."/>
            <person name="Cook L.L."/>
            <person name="Fulton R.S."/>
            <person name="Johnson D.L."/>
            <person name="Minx P.J."/>
            <person name="Clifton S.W."/>
            <person name="Hawkins T."/>
            <person name="Branscomb E."/>
            <person name="Predki P."/>
            <person name="Richardson P."/>
            <person name="Wenning S."/>
            <person name="Slezak T."/>
            <person name="Doggett N."/>
            <person name="Cheng J.F."/>
            <person name="Olsen A."/>
            <person name="Lucas S."/>
            <person name="Elkin C."/>
            <person name="Uberbacher E."/>
            <person name="Frazier M."/>
            <person name="Gibbs R.A."/>
            <person name="Muzny D.M."/>
            <person name="Scherer S.E."/>
            <person name="Bouck J.B."/>
            <person name="Sodergren E.J."/>
            <person name="Worley K.C."/>
            <person name="Rives C.M."/>
            <person name="Gorrell J.H."/>
            <person name="Metzker M.L."/>
            <person name="Naylor S.L."/>
            <person name="Kucherlapati R.S."/>
            <person name="Nelson D.L."/>
            <person name="Weinstock G.M."/>
            <person name="Sakaki Y."/>
            <person name="Fujiyama A."/>
            <person name="Hattori M."/>
            <person name="Yada T."/>
            <person name="Toyoda A."/>
            <person name="Itoh T."/>
            <person name="Kawagoe C."/>
            <person name="Watanabe H."/>
            <person name="Totoki Y."/>
            <person name="Taylor T."/>
            <person name="Weissenbach J."/>
            <person name="Heilig R."/>
            <person name="Saurin W."/>
            <person name="Artiguenave F."/>
            <person name="Brottier P."/>
            <person name="Bruls T."/>
            <person name="Pelletier E."/>
            <person name="Robert C."/>
            <person name="Wincker P."/>
            <person name="Smith D.R."/>
            <person name="Doucette-Stamm L."/>
            <person name="Rubenfield M."/>
            <person name="Weinstock K."/>
            <person name="Lee H.M."/>
            <person name="Dubois J."/>
            <person name="Rosenthal A."/>
            <person name="Platzer M."/>
            <person name="Nyakatura G."/>
            <person name="Taudien S."/>
            <person name="Rump A."/>
            <person name="Yang H."/>
            <person name="Yu J."/>
            <person name="Wang J."/>
            <person name="Huang G."/>
            <person name="Gu J."/>
            <person name="Hood L."/>
            <person name="Rowen L."/>
            <person name="Madan A."/>
            <person name="Qin S."/>
            <person name="Davis R.W."/>
            <person name="Federspiel N.A."/>
            <person name="Abola A.P."/>
            <person name="Proctor M.J."/>
            <person name="Myers R.M."/>
            <person name="Schmutz J."/>
            <person name="Dickson M."/>
            <person name="Grimwood J."/>
            <person name="Cox D.R."/>
            <person name="Olson M.V."/>
            <person name="Kaul R."/>
            <person name="Raymond C."/>
            <person name="Shimizu N."/>
            <person name="Kawasaki K."/>
            <person name="Minoshima S."/>
            <person name="Evans G.A."/>
            <person name="Athanasiou M."/>
            <person name="Schultz R."/>
            <person name="Roe B.A."/>
            <person name="Chen F."/>
            <person name="Pan H."/>
            <person name="Ramser J."/>
            <person name="Lehrach H."/>
            <person name="Reinhardt R."/>
            <person name="McCombie W.R."/>
            <person name="de la Bastide M."/>
            <person name="Dedhia N."/>
            <person name="Blocker H."/>
            <person name="Hornischer K."/>
            <person name="Nordsiek G."/>
            <person name="Agarwala R."/>
            <person name="Aravind L."/>
            <person name="Bailey J.A."/>
            <person name="Bateman A."/>
            <person name="Batzoglou S."/>
            <person name="Birney E."/>
            <person name="Bork P."/>
            <person name="Brown D.G."/>
            <person name="Burge C.B."/>
            <person name="Cerutti L."/>
            <person name="Chen H.C."/>
            <person name="Church D."/>
            <person name="Clamp M."/>
            <person name="Copley R.R."/>
            <person name="Doerks T."/>
            <person name="Eddy S.R."/>
            <person name="Eichler E.E."/>
            <person name="Furey T.S."/>
            <person name="Galagan J."/>
            <person name="Gilbert J.G."/>
            <person name="Harmon C."/>
            <person name="Hayashizaki Y."/>
            <person name="Haussler D."/>
            <person name="Hermjakob H."/>
            <person name="Hokamp K."/>
            <person name="Jang W."/>
            <person name="Johnson L.S."/>
            <person name="Jones T.A."/>
            <person name="Kasif S."/>
            <person name="Kaspryzk A."/>
            <person name="Kennedy S."/>
            <person name="Kent W.J."/>
            <person name="Kitts P."/>
            <person name="Koonin E.V."/>
            <person name="Korf I."/>
            <person name="Kulp D."/>
            <person name="Lancet D."/>
            <person name="Lowe T.M."/>
            <person name="McLysaght A."/>
            <person name="Mikkelsen T."/>
            <person name="Moran J.V."/>
            <person name="Mulder N."/>
            <person name="Pollara V.J."/>
            <person name="Ponting C.P."/>
            <person name="Schuler G."/>
            <person name="Schultz J."/>
            <person name="Slater G."/>
            <person name="Smit A.F."/>
            <person name="Stupka E."/>
            <person name="Szustakowski J."/>
            <person name="Thierry-Mieg D."/>
            <person name="Thierry-Mieg J."/>
            <person name="Wagner L."/>
            <person name="Wallis J."/>
            <person name="Wheeler R."/>
            <person name="Williams A."/>
            <person name="Wolf Y.I."/>
            <person name="Wolfe K.H."/>
            <person name="Yang S.P."/>
            <person name="Yeh R.F."/>
            <person name="Collins F."/>
            <person name="Guyer M.S."/>
            <person name="Peterson J."/>
            <person name="Felsenfeld A."/>
            <person name="Wetterstrand K.A."/>
            <person name="Patrinos A."/>
            <person name="Morgan M.J."/>
            <person name="de Jong P."/>
            <person name="Catanese J.J."/>
            <person name="Osoegawa K."/>
            <person name="Shizuya H."/>
            <person name="Choi S."/>
            <person name="Chen Y.J."/>
        </authorList>
    </citation>
    <scope>NUCLEOTIDE SEQUENCE [LARGE SCALE GENOMIC DNA]</scope>
</reference>
<dbReference type="Ensembl" id="ENST00000460300.2">
    <property type="protein sequence ID" value="ENSP00000489422.1"/>
    <property type="gene ID" value="ENSG00000077942.19"/>
</dbReference>
<evidence type="ECO:0000313" key="2">
    <source>
        <dbReference type="Proteomes" id="UP000005640"/>
    </source>
</evidence>
<dbReference type="OpenTargets" id="ENSG00000077942"/>
<dbReference type="MassIVE" id="A0A0U1RRA4"/>
<reference evidence="1" key="4">
    <citation type="submission" date="2025-08" db="UniProtKB">
        <authorList>
            <consortium name="Ensembl"/>
        </authorList>
    </citation>
    <scope>IDENTIFICATION</scope>
</reference>
<dbReference type="Bgee" id="ENSG00000077942">
    <property type="expression patterns" value="Expressed in endocervix and 192 other cell types or tissues"/>
</dbReference>
<dbReference type="GeneTree" id="ENSGT00940000156642"/>
<reference evidence="1" key="5">
    <citation type="submission" date="2025-09" db="UniProtKB">
        <authorList>
            <consortium name="Ensembl"/>
        </authorList>
    </citation>
    <scope>IDENTIFICATION</scope>
</reference>
<dbReference type="ChiTaRS" id="FBLN1">
    <property type="organism name" value="human"/>
</dbReference>
<dbReference type="ExpressionAtlas" id="A0A0U1RRA4">
    <property type="expression patterns" value="baseline and differential"/>
</dbReference>
<evidence type="ECO:0007829" key="3">
    <source>
        <dbReference type="PeptideAtlas" id="A0A0U1RRA4"/>
    </source>
</evidence>
<keyword evidence="3 4" id="KW-1267">Proteomics identification</keyword>
<reference evidence="1 2" key="3">
    <citation type="journal article" date="2008" name="Genome Biol.">
        <title>Finishing the finished human chromosome 22 sequence.</title>
        <authorList>
            <person name="Cole C.G."/>
            <person name="McCann O.T."/>
            <person name="Collins J.E."/>
            <person name="Oliver K."/>
            <person name="Willey D."/>
            <person name="Gribble S.M."/>
            <person name="Yang F."/>
            <person name="McLaren K."/>
            <person name="Rogers J."/>
            <person name="Ning Z."/>
            <person name="Beare D.M."/>
            <person name="Dunham I."/>
        </authorList>
    </citation>
    <scope>NUCLEOTIDE SEQUENCE [LARGE SCALE GENOMIC DNA]</scope>
</reference>
<accession>A0A0U1RRA4</accession>
<dbReference type="EMBL" id="KF457485">
    <property type="status" value="NOT_ANNOTATED_CDS"/>
    <property type="molecule type" value="Genomic_DNA"/>
</dbReference>